<feature type="region of interest" description="Disordered" evidence="1">
    <location>
        <begin position="1"/>
        <end position="20"/>
    </location>
</feature>
<gene>
    <name evidence="2" type="ORF">MCHLO_02058</name>
</gene>
<proteinExistence type="predicted"/>
<evidence type="ECO:0000256" key="1">
    <source>
        <dbReference type="SAM" id="MobiDB-lite"/>
    </source>
</evidence>
<accession>A0ABQ0KZU9</accession>
<dbReference type="Proteomes" id="UP000815677">
    <property type="component" value="Unassembled WGS sequence"/>
</dbReference>
<evidence type="ECO:0000313" key="3">
    <source>
        <dbReference type="Proteomes" id="UP000815677"/>
    </source>
</evidence>
<name>A0ABQ0KZU9_MYCCL</name>
<feature type="region of interest" description="Disordered" evidence="1">
    <location>
        <begin position="65"/>
        <end position="89"/>
    </location>
</feature>
<organism evidence="2 3">
    <name type="scientific">Mycena chlorophos</name>
    <name type="common">Agaric fungus</name>
    <name type="synonym">Agaricus chlorophos</name>
    <dbReference type="NCBI Taxonomy" id="658473"/>
    <lineage>
        <taxon>Eukaryota</taxon>
        <taxon>Fungi</taxon>
        <taxon>Dikarya</taxon>
        <taxon>Basidiomycota</taxon>
        <taxon>Agaricomycotina</taxon>
        <taxon>Agaricomycetes</taxon>
        <taxon>Agaricomycetidae</taxon>
        <taxon>Agaricales</taxon>
        <taxon>Marasmiineae</taxon>
        <taxon>Mycenaceae</taxon>
        <taxon>Mycena</taxon>
    </lineage>
</organism>
<keyword evidence="3" id="KW-1185">Reference proteome</keyword>
<protein>
    <submittedName>
        <fullName evidence="2">Uncharacterized protein</fullName>
    </submittedName>
</protein>
<evidence type="ECO:0000313" key="2">
    <source>
        <dbReference type="EMBL" id="GAT44429.1"/>
    </source>
</evidence>
<sequence length="357" mass="38465">MQLQRLGNLNPTGSRSQNHPISHTSLAQLLHAFFNTALIQLELFNNGPDGMSGCKLEHAVLVSPRRDDGADDAHAADDNGHDRNDQVGPLGGEWVDGALWLHDSEVSIAKCRAMPSASARFPSLPENTTTSTPALVKNWTAIWPSPPNPMIPTRSVGRTYVCRISKTVAPPHMSGAACSGATPAGTLKRNDSSQTACDPNEPWSAARLVGESPPDDVANGERNHAFTDLLDDADAFMAQHHVSVFAALDTRMSGADEHLAALGRLERGRRLDDFATGRPFEHGGFDGHCDTVMQPEEGCWNCASLLAPWRSLYDDDLSTSDTAKQFKPGHSRIVFPSAGLNLRRSDGLSGSPQLHVI</sequence>
<reference evidence="2" key="1">
    <citation type="submission" date="2014-09" db="EMBL/GenBank/DDBJ databases">
        <title>Genome sequence of the luminous mushroom Mycena chlorophos for searching fungal bioluminescence genes.</title>
        <authorList>
            <person name="Tanaka Y."/>
            <person name="Kasuga D."/>
            <person name="Oba Y."/>
            <person name="Hase S."/>
            <person name="Sato K."/>
            <person name="Oba Y."/>
            <person name="Sakakibara Y."/>
        </authorList>
    </citation>
    <scope>NUCLEOTIDE SEQUENCE</scope>
</reference>
<feature type="compositionally biased region" description="Basic and acidic residues" evidence="1">
    <location>
        <begin position="65"/>
        <end position="85"/>
    </location>
</feature>
<dbReference type="EMBL" id="DF839725">
    <property type="protein sequence ID" value="GAT44429.1"/>
    <property type="molecule type" value="Genomic_DNA"/>
</dbReference>